<feature type="coiled-coil region" evidence="9">
    <location>
        <begin position="33"/>
        <end position="64"/>
    </location>
</feature>
<keyword evidence="8" id="KW-0521">NADP</keyword>
<evidence type="ECO:0000256" key="4">
    <source>
        <dbReference type="ARBA" id="ARBA00022695"/>
    </source>
</evidence>
<evidence type="ECO:0000256" key="1">
    <source>
        <dbReference type="ARBA" id="ARBA00009558"/>
    </source>
</evidence>
<keyword evidence="8" id="KW-0520">NAD</keyword>
<evidence type="ECO:0000313" key="12">
    <source>
        <dbReference type="Proteomes" id="UP001642484"/>
    </source>
</evidence>
<evidence type="ECO:0000256" key="8">
    <source>
        <dbReference type="RuleBase" id="RU361228"/>
    </source>
</evidence>
<keyword evidence="5" id="KW-0802">TPR repeat</keyword>
<evidence type="ECO:0000256" key="7">
    <source>
        <dbReference type="ARBA" id="ARBA00047597"/>
    </source>
</evidence>
<dbReference type="PROSITE" id="PS51996">
    <property type="entry name" value="TR_MART"/>
    <property type="match status" value="1"/>
</dbReference>
<evidence type="ECO:0000313" key="11">
    <source>
        <dbReference type="EMBL" id="CAK9062997.1"/>
    </source>
</evidence>
<reference evidence="11 12" key="1">
    <citation type="submission" date="2024-02" db="EMBL/GenBank/DDBJ databases">
        <authorList>
            <person name="Chen Y."/>
            <person name="Shah S."/>
            <person name="Dougan E. K."/>
            <person name="Thang M."/>
            <person name="Chan C."/>
        </authorList>
    </citation>
    <scope>NUCLEOTIDE SEQUENCE [LARGE SCALE GENOMIC DNA]</scope>
</reference>
<evidence type="ECO:0000256" key="6">
    <source>
        <dbReference type="ARBA" id="ARBA00038210"/>
    </source>
</evidence>
<dbReference type="EC" id="2.4.2.31" evidence="8"/>
<comment type="similarity">
    <text evidence="1 8">Belongs to the Arg-specific ADP-ribosyltransferase family.</text>
</comment>
<gene>
    <name evidence="11" type="ORF">CCMP2556_LOCUS30986</name>
</gene>
<dbReference type="Pfam" id="PF01129">
    <property type="entry name" value="ART"/>
    <property type="match status" value="1"/>
</dbReference>
<proteinExistence type="inferred from homology"/>
<evidence type="ECO:0000256" key="10">
    <source>
        <dbReference type="SAM" id="MobiDB-lite"/>
    </source>
</evidence>
<dbReference type="Pfam" id="PF13181">
    <property type="entry name" value="TPR_8"/>
    <property type="match status" value="1"/>
</dbReference>
<keyword evidence="12" id="KW-1185">Reference proteome</keyword>
<evidence type="ECO:0000256" key="3">
    <source>
        <dbReference type="ARBA" id="ARBA00022679"/>
    </source>
</evidence>
<organism evidence="11 12">
    <name type="scientific">Durusdinium trenchii</name>
    <dbReference type="NCBI Taxonomy" id="1381693"/>
    <lineage>
        <taxon>Eukaryota</taxon>
        <taxon>Sar</taxon>
        <taxon>Alveolata</taxon>
        <taxon>Dinophyceae</taxon>
        <taxon>Suessiales</taxon>
        <taxon>Symbiodiniaceae</taxon>
        <taxon>Durusdinium</taxon>
    </lineage>
</organism>
<comment type="caution">
    <text evidence="11">The sequence shown here is derived from an EMBL/GenBank/DDBJ whole genome shotgun (WGS) entry which is preliminary data.</text>
</comment>
<dbReference type="Gene3D" id="3.90.176.10">
    <property type="entry name" value="Toxin ADP-ribosyltransferase, Chain A, domain 1"/>
    <property type="match status" value="1"/>
</dbReference>
<keyword evidence="4" id="KW-0548">Nucleotidyltransferase</keyword>
<dbReference type="PANTHER" id="PTHR12558">
    <property type="entry name" value="CELL DIVISION CYCLE 16,23,27"/>
    <property type="match status" value="1"/>
</dbReference>
<dbReference type="SMART" id="SM00028">
    <property type="entry name" value="TPR"/>
    <property type="match status" value="5"/>
</dbReference>
<dbReference type="InterPro" id="IPR019734">
    <property type="entry name" value="TPR_rpt"/>
</dbReference>
<dbReference type="EMBL" id="CAXAMN010021751">
    <property type="protein sequence ID" value="CAK9062997.1"/>
    <property type="molecule type" value="Genomic_DNA"/>
</dbReference>
<dbReference type="SUPFAM" id="SSF48452">
    <property type="entry name" value="TPR-like"/>
    <property type="match status" value="3"/>
</dbReference>
<protein>
    <recommendedName>
        <fullName evidence="8">NAD(P)(+)--arginine ADP-ribosyltransferase</fullName>
        <ecNumber evidence="8">2.4.2.31</ecNumber>
    </recommendedName>
    <alternativeName>
        <fullName evidence="8">Mono(ADP-ribosyl)transferase</fullName>
    </alternativeName>
</protein>
<dbReference type="InterPro" id="IPR000768">
    <property type="entry name" value="ART"/>
</dbReference>
<keyword evidence="9" id="KW-0175">Coiled coil</keyword>
<feature type="compositionally biased region" description="Basic and acidic residues" evidence="10">
    <location>
        <begin position="260"/>
        <end position="270"/>
    </location>
</feature>
<dbReference type="PANTHER" id="PTHR12558:SF13">
    <property type="entry name" value="CELL DIVISION CYCLE PROTEIN 27 HOMOLOG"/>
    <property type="match status" value="1"/>
</dbReference>
<keyword evidence="2 8" id="KW-0328">Glycosyltransferase</keyword>
<dbReference type="Proteomes" id="UP001642484">
    <property type="component" value="Unassembled WGS sequence"/>
</dbReference>
<evidence type="ECO:0000256" key="5">
    <source>
        <dbReference type="ARBA" id="ARBA00022803"/>
    </source>
</evidence>
<evidence type="ECO:0000256" key="9">
    <source>
        <dbReference type="SAM" id="Coils"/>
    </source>
</evidence>
<accession>A0ABP0NGT6</accession>
<keyword evidence="3 8" id="KW-0808">Transferase</keyword>
<comment type="similarity">
    <text evidence="6">Belongs to the APC3/CDC27 family.</text>
</comment>
<evidence type="ECO:0000256" key="2">
    <source>
        <dbReference type="ARBA" id="ARBA00022676"/>
    </source>
</evidence>
<feature type="region of interest" description="Disordered" evidence="10">
    <location>
        <begin position="260"/>
        <end position="281"/>
    </location>
</feature>
<sequence>MLDRTDKEWQGKLMKALSEMTCPTTVREALEGLEVLGIDVKAALEKLERKREEWTQNEKLAEMELGEDFMEFALGIHAYTLREPSIYAAVNRILNSEERIDTESEEVNAALRFTKFIEEALKQLPSYEPQEGQPYVYRGIRLTFQDFTTRYAVGSVFPWYTLKSASTDPKVMNKFCGSKGGRTLFKITVKSGGSSLKDISTFSAFPEEKELLAPPLTMFQVTASMQQDAENHEGPPLETADLVQLVEIDEAARPKCITDAKTEHSSEKRRSSGMVGDQTRDKEECLKSLKLNREDAKTWKDLGDLGGGRVGVLAYSPAQCYRECLKRDPTNAEAWCLLGELAGGKVGDEEFSAEECFIKSLSLDPKNANAAAAWQGLGDLGGGIVGRCGERMEYKKQECYQRCLEEDERYAEAWKELGKLGGGRVCGKDCTQRECFEYFVELDRGNAEAWQLLGCAGGSEGGKPHTAKDCFLKVLELNPEHSDAWLGLGTQGGGQVGDEVKSVEDCYRKCLALNDKHAKAWHLLGKTLDEGKRNEQDKKIECYGKSLALDPENPEVWKEFGDLGGGEVGEVYRYSKAECYCECLRRNPKVADAWCKLGQLGGGKVGEEGCSAKECFEKSLSLDPNHALAWKMLGDLGGGRVGYHFDDDLGAFKDYSKRECYQRCLEEDEKFAEAWYDLGNLGGGRVNDKDCSQQECYEYAAKLGGLTAAEVWGEGTPHTADLCVATRMTLVLTLCLNPKNADAWLNLGTMGGGQVGKESYSREDCYRKCLELNGENARAWHFLGELGGGTIGGESYTAEECVVKSLELWDGNAKAWYALASLRGGRVNGEFFGWLECYQKCLELDPTFEAAWQDAGYHFCFLGVNGQHYTEEECRAKATELREARERRERRVALVEEDPTKASHWDDLASAGGAVVGGRQYSEEDCRKIAKDLRFFEKSNEMQKIRTPVTARQCLASKPPRRVRRSMVPFVGFAWASWKLTQLTTSSAAKRSSTGGDVLPGARLPPAMPLLRSPAGGMAGGITGMAVVGPSLTSNLARMAWSR</sequence>
<name>A0ABP0NGT6_9DINO</name>
<dbReference type="Gene3D" id="1.25.40.10">
    <property type="entry name" value="Tetratricopeptide repeat domain"/>
    <property type="match status" value="5"/>
</dbReference>
<comment type="catalytic activity">
    <reaction evidence="7 8">
        <text>L-arginyl-[protein] + NAD(+) = N(omega)-(ADP-D-ribosyl)-L-arginyl-[protein] + nicotinamide + H(+)</text>
        <dbReference type="Rhea" id="RHEA:19149"/>
        <dbReference type="Rhea" id="RHEA-COMP:10532"/>
        <dbReference type="Rhea" id="RHEA-COMP:15087"/>
        <dbReference type="ChEBI" id="CHEBI:15378"/>
        <dbReference type="ChEBI" id="CHEBI:17154"/>
        <dbReference type="ChEBI" id="CHEBI:29965"/>
        <dbReference type="ChEBI" id="CHEBI:57540"/>
        <dbReference type="ChEBI" id="CHEBI:142554"/>
        <dbReference type="EC" id="2.4.2.31"/>
    </reaction>
</comment>
<dbReference type="SUPFAM" id="SSF56399">
    <property type="entry name" value="ADP-ribosylation"/>
    <property type="match status" value="1"/>
</dbReference>
<dbReference type="InterPro" id="IPR011990">
    <property type="entry name" value="TPR-like_helical_dom_sf"/>
</dbReference>